<dbReference type="Gene3D" id="3.40.630.30">
    <property type="match status" value="1"/>
</dbReference>
<dbReference type="PIRSF" id="PIRSF037663">
    <property type="entry name" value="Acetyltransf_GNAT_prd"/>
    <property type="match status" value="1"/>
</dbReference>
<evidence type="ECO:0000256" key="1">
    <source>
        <dbReference type="SAM" id="MobiDB-lite"/>
    </source>
</evidence>
<dbReference type="InterPro" id="IPR016181">
    <property type="entry name" value="Acyl_CoA_acyltransferase"/>
</dbReference>
<dbReference type="InterPro" id="IPR000182">
    <property type="entry name" value="GNAT_dom"/>
</dbReference>
<dbReference type="Pfam" id="PF00583">
    <property type="entry name" value="Acetyltransf_1"/>
    <property type="match status" value="1"/>
</dbReference>
<keyword evidence="4" id="KW-1185">Reference proteome</keyword>
<gene>
    <name evidence="3" type="ORF">FRACA_1250005</name>
</gene>
<dbReference type="InterPro" id="IPR017255">
    <property type="entry name" value="AcTrfase_GNAT_prd"/>
</dbReference>
<feature type="domain" description="N-acetyltransferase" evidence="2">
    <location>
        <begin position="22"/>
        <end position="172"/>
    </location>
</feature>
<proteinExistence type="predicted"/>
<dbReference type="Proteomes" id="UP000234331">
    <property type="component" value="Unassembled WGS sequence"/>
</dbReference>
<protein>
    <recommendedName>
        <fullName evidence="2">N-acetyltransferase domain-containing protein</fullName>
    </recommendedName>
</protein>
<sequence>MAVPPADRENPGMTAADTPPGLRARVPHEDDHFAVQLVLREWWDGMNSPDQVRERQLLLPRLFFQHFTPGSRVLETVDGTLVAFLVGFLSDTDPNSAYIHFVGVRPDHRRAGLASWLYGAFFAYAREHDRRWVHAITSPANRRSLAFHTDLGFTIDRRDTAVDGVPVHPDYDGPGIARVTFTRDLLG</sequence>
<dbReference type="PROSITE" id="PS51186">
    <property type="entry name" value="GNAT"/>
    <property type="match status" value="1"/>
</dbReference>
<reference evidence="3 4" key="1">
    <citation type="submission" date="2017-06" db="EMBL/GenBank/DDBJ databases">
        <authorList>
            <person name="Kim H.J."/>
            <person name="Triplett B.A."/>
        </authorList>
    </citation>
    <scope>NUCLEOTIDE SEQUENCE [LARGE SCALE GENOMIC DNA]</scope>
    <source>
        <strain evidence="3">FRACA_ARgP5</strain>
    </source>
</reference>
<dbReference type="EMBL" id="FZMO01000030">
    <property type="protein sequence ID" value="SNQ46088.1"/>
    <property type="molecule type" value="Genomic_DNA"/>
</dbReference>
<dbReference type="CDD" id="cd04301">
    <property type="entry name" value="NAT_SF"/>
    <property type="match status" value="1"/>
</dbReference>
<dbReference type="PANTHER" id="PTHR43072">
    <property type="entry name" value="N-ACETYLTRANSFERASE"/>
    <property type="match status" value="1"/>
</dbReference>
<dbReference type="GO" id="GO:0016747">
    <property type="term" value="F:acyltransferase activity, transferring groups other than amino-acyl groups"/>
    <property type="evidence" value="ECO:0007669"/>
    <property type="project" value="InterPro"/>
</dbReference>
<name>A0A2I2KK94_9ACTN</name>
<dbReference type="AlphaFoldDB" id="A0A2I2KK94"/>
<dbReference type="SUPFAM" id="SSF55729">
    <property type="entry name" value="Acyl-CoA N-acyltransferases (Nat)"/>
    <property type="match status" value="1"/>
</dbReference>
<accession>A0A2I2KK94</accession>
<organism evidence="3 4">
    <name type="scientific">Frankia canadensis</name>
    <dbReference type="NCBI Taxonomy" id="1836972"/>
    <lineage>
        <taxon>Bacteria</taxon>
        <taxon>Bacillati</taxon>
        <taxon>Actinomycetota</taxon>
        <taxon>Actinomycetes</taxon>
        <taxon>Frankiales</taxon>
        <taxon>Frankiaceae</taxon>
        <taxon>Frankia</taxon>
    </lineage>
</organism>
<evidence type="ECO:0000313" key="4">
    <source>
        <dbReference type="Proteomes" id="UP000234331"/>
    </source>
</evidence>
<evidence type="ECO:0000259" key="2">
    <source>
        <dbReference type="PROSITE" id="PS51186"/>
    </source>
</evidence>
<dbReference type="PANTHER" id="PTHR43072:SF36">
    <property type="entry name" value="RIBOSOMAL-PROTEIN-ALANINE ACETYLTRANSFERASE"/>
    <property type="match status" value="1"/>
</dbReference>
<feature type="region of interest" description="Disordered" evidence="1">
    <location>
        <begin position="1"/>
        <end position="22"/>
    </location>
</feature>
<evidence type="ECO:0000313" key="3">
    <source>
        <dbReference type="EMBL" id="SNQ46088.1"/>
    </source>
</evidence>
<feature type="compositionally biased region" description="Basic and acidic residues" evidence="1">
    <location>
        <begin position="1"/>
        <end position="10"/>
    </location>
</feature>